<name>A0A3S4QA11_9ACAR</name>
<dbReference type="EMBL" id="NCKU01010640">
    <property type="protein sequence ID" value="RWS00732.1"/>
    <property type="molecule type" value="Genomic_DNA"/>
</dbReference>
<sequence length="180" mass="20215">MKTLIAIILDESGSMHSKKSDTIGGYNSFLEEQRKLKDDDARFYLIKFNTVVTIVHNNLPLNNVPLMDETTYTPGGCTALYDAIAEGVKLMDKDKKDDERAICVIITDGEENSSRETTKQQIKDIITSHEAKNDWTFVYIGENPDRWARETNMSAMNAITFGHSRGAMNLQKASEACTNL</sequence>
<dbReference type="Pfam" id="PF00092">
    <property type="entry name" value="VWA"/>
    <property type="match status" value="1"/>
</dbReference>
<protein>
    <submittedName>
        <fullName evidence="2">VWA domain-containing protein-like protein</fullName>
    </submittedName>
</protein>
<evidence type="ECO:0000259" key="1">
    <source>
        <dbReference type="PROSITE" id="PS50234"/>
    </source>
</evidence>
<dbReference type="SUPFAM" id="SSF53300">
    <property type="entry name" value="vWA-like"/>
    <property type="match status" value="1"/>
</dbReference>
<dbReference type="AlphaFoldDB" id="A0A3S4QA11"/>
<dbReference type="InterPro" id="IPR002035">
    <property type="entry name" value="VWF_A"/>
</dbReference>
<evidence type="ECO:0000313" key="2">
    <source>
        <dbReference type="EMBL" id="RWS00732.1"/>
    </source>
</evidence>
<evidence type="ECO:0000313" key="3">
    <source>
        <dbReference type="Proteomes" id="UP000285301"/>
    </source>
</evidence>
<feature type="domain" description="VWFA" evidence="1">
    <location>
        <begin position="4"/>
        <end position="141"/>
    </location>
</feature>
<dbReference type="InterPro" id="IPR036465">
    <property type="entry name" value="vWFA_dom_sf"/>
</dbReference>
<reference evidence="2 3" key="1">
    <citation type="journal article" date="2018" name="Gigascience">
        <title>Genomes of trombidid mites reveal novel predicted allergens and laterally-transferred genes associated with secondary metabolism.</title>
        <authorList>
            <person name="Dong X."/>
            <person name="Chaisiri K."/>
            <person name="Xia D."/>
            <person name="Armstrong S.D."/>
            <person name="Fang Y."/>
            <person name="Donnelly M.J."/>
            <person name="Kadowaki T."/>
            <person name="McGarry J.W."/>
            <person name="Darby A.C."/>
            <person name="Makepeace B.L."/>
        </authorList>
    </citation>
    <scope>NUCLEOTIDE SEQUENCE [LARGE SCALE GENOMIC DNA]</scope>
    <source>
        <strain evidence="2">UoL-WK</strain>
    </source>
</reference>
<dbReference type="Gene3D" id="3.40.50.410">
    <property type="entry name" value="von Willebrand factor, type A domain"/>
    <property type="match status" value="1"/>
</dbReference>
<dbReference type="Proteomes" id="UP000285301">
    <property type="component" value="Unassembled WGS sequence"/>
</dbReference>
<gene>
    <name evidence="2" type="ORF">B4U79_16826</name>
</gene>
<feature type="non-terminal residue" evidence="2">
    <location>
        <position position="180"/>
    </location>
</feature>
<dbReference type="CDD" id="cd00198">
    <property type="entry name" value="vWFA"/>
    <property type="match status" value="1"/>
</dbReference>
<keyword evidence="3" id="KW-1185">Reference proteome</keyword>
<dbReference type="PROSITE" id="PS50234">
    <property type="entry name" value="VWFA"/>
    <property type="match status" value="1"/>
</dbReference>
<accession>A0A3S4QA11</accession>
<organism evidence="2 3">
    <name type="scientific">Dinothrombium tinctorium</name>
    <dbReference type="NCBI Taxonomy" id="1965070"/>
    <lineage>
        <taxon>Eukaryota</taxon>
        <taxon>Metazoa</taxon>
        <taxon>Ecdysozoa</taxon>
        <taxon>Arthropoda</taxon>
        <taxon>Chelicerata</taxon>
        <taxon>Arachnida</taxon>
        <taxon>Acari</taxon>
        <taxon>Acariformes</taxon>
        <taxon>Trombidiformes</taxon>
        <taxon>Prostigmata</taxon>
        <taxon>Anystina</taxon>
        <taxon>Parasitengona</taxon>
        <taxon>Trombidioidea</taxon>
        <taxon>Trombidiidae</taxon>
        <taxon>Dinothrombium</taxon>
    </lineage>
</organism>
<dbReference type="OrthoDB" id="6495157at2759"/>
<proteinExistence type="predicted"/>
<dbReference type="GO" id="GO:0032991">
    <property type="term" value="C:protein-containing complex"/>
    <property type="evidence" value="ECO:0007669"/>
    <property type="project" value="UniProtKB-ARBA"/>
</dbReference>
<comment type="caution">
    <text evidence="2">The sequence shown here is derived from an EMBL/GenBank/DDBJ whole genome shotgun (WGS) entry which is preliminary data.</text>
</comment>